<evidence type="ECO:0000313" key="7">
    <source>
        <dbReference type="Proteomes" id="UP000054359"/>
    </source>
</evidence>
<dbReference type="OrthoDB" id="407146at2759"/>
<protein>
    <submittedName>
        <fullName evidence="6">Pyroglutamyl-peptidase 1</fullName>
    </submittedName>
</protein>
<dbReference type="SUPFAM" id="SSF53182">
    <property type="entry name" value="Pyrrolidone carboxyl peptidase (pyroglutamate aminopeptidase)"/>
    <property type="match status" value="1"/>
</dbReference>
<keyword evidence="7" id="KW-1185">Reference proteome</keyword>
<dbReference type="MEROPS" id="C15.A03"/>
<keyword evidence="5" id="KW-0788">Thiol protease</keyword>
<dbReference type="PANTHER" id="PTHR23402:SF1">
    <property type="entry name" value="PYROGLUTAMYL-PEPTIDASE I"/>
    <property type="match status" value="1"/>
</dbReference>
<dbReference type="STRING" id="407821.A0A087UWK5"/>
<reference evidence="6 7" key="1">
    <citation type="submission" date="2013-11" db="EMBL/GenBank/DDBJ databases">
        <title>Genome sequencing of Stegodyphus mimosarum.</title>
        <authorList>
            <person name="Bechsgaard J."/>
        </authorList>
    </citation>
    <scope>NUCLEOTIDE SEQUENCE [LARGE SCALE GENOMIC DNA]</scope>
</reference>
<evidence type="ECO:0000256" key="3">
    <source>
        <dbReference type="ARBA" id="ARBA00022670"/>
    </source>
</evidence>
<keyword evidence="3" id="KW-0645">Protease</keyword>
<evidence type="ECO:0000313" key="6">
    <source>
        <dbReference type="EMBL" id="KFM81744.1"/>
    </source>
</evidence>
<accession>A0A087UWK5</accession>
<dbReference type="Pfam" id="PF01470">
    <property type="entry name" value="Peptidase_C15"/>
    <property type="match status" value="1"/>
</dbReference>
<dbReference type="PANTHER" id="PTHR23402">
    <property type="entry name" value="PROTEASE FAMILY C15 PYROGLUTAMYL-PEPTIDASE I-RELATED"/>
    <property type="match status" value="1"/>
</dbReference>
<dbReference type="OMA" id="KLAYNHK"/>
<keyword evidence="4" id="KW-0378">Hydrolase</keyword>
<dbReference type="AlphaFoldDB" id="A0A087UWK5"/>
<name>A0A087UWK5_STEMI</name>
<feature type="non-terminal residue" evidence="6">
    <location>
        <position position="200"/>
    </location>
</feature>
<evidence type="ECO:0000256" key="2">
    <source>
        <dbReference type="ARBA" id="ARBA00022490"/>
    </source>
</evidence>
<keyword evidence="2" id="KW-0963">Cytoplasm</keyword>
<gene>
    <name evidence="6" type="ORF">X975_04830</name>
</gene>
<dbReference type="InterPro" id="IPR016125">
    <property type="entry name" value="Peptidase_C15-like"/>
</dbReference>
<dbReference type="InterPro" id="IPR000816">
    <property type="entry name" value="Peptidase_C15"/>
</dbReference>
<dbReference type="PRINTS" id="PR00706">
    <property type="entry name" value="PYROGLUPTASE"/>
</dbReference>
<dbReference type="PIRSF" id="PIRSF015592">
    <property type="entry name" value="Prld-crbxl_pptds"/>
    <property type="match status" value="1"/>
</dbReference>
<dbReference type="EMBL" id="KK122009">
    <property type="protein sequence ID" value="KFM81744.1"/>
    <property type="molecule type" value="Genomic_DNA"/>
</dbReference>
<evidence type="ECO:0000256" key="5">
    <source>
        <dbReference type="ARBA" id="ARBA00022807"/>
    </source>
</evidence>
<dbReference type="GO" id="GO:0016920">
    <property type="term" value="F:pyroglutamyl-peptidase activity"/>
    <property type="evidence" value="ECO:0007669"/>
    <property type="project" value="InterPro"/>
</dbReference>
<comment type="similarity">
    <text evidence="1">Belongs to the peptidase C15 family.</text>
</comment>
<evidence type="ECO:0000256" key="4">
    <source>
        <dbReference type="ARBA" id="ARBA00022801"/>
    </source>
</evidence>
<dbReference type="Gene3D" id="3.40.630.20">
    <property type="entry name" value="Peptidase C15, pyroglutamyl peptidase I-like"/>
    <property type="match status" value="1"/>
</dbReference>
<dbReference type="GO" id="GO:0006508">
    <property type="term" value="P:proteolysis"/>
    <property type="evidence" value="ECO:0007669"/>
    <property type="project" value="UniProtKB-KW"/>
</dbReference>
<dbReference type="Proteomes" id="UP000054359">
    <property type="component" value="Unassembled WGS sequence"/>
</dbReference>
<evidence type="ECO:0000256" key="1">
    <source>
        <dbReference type="ARBA" id="ARBA00006641"/>
    </source>
</evidence>
<dbReference type="InterPro" id="IPR036440">
    <property type="entry name" value="Peptidase_C15-like_sf"/>
</dbReference>
<proteinExistence type="inferred from homology"/>
<sequence length="200" mass="22168">MGDLSSIPTVLVTGFGPFRNHTQNSSWLTVKELLKLNITDYHIVAKELPVEYDTVSEIVPVLWEEYNPKLVVHCGMSDQANCLTIEKLAHRNDYYGCDMKGQVPSGYTCCCDGPDVLYTSIDVQKVLDDVHGSGACVKAEASEDAGLYLCEFIFYTSLKINRNTAFVHIPPIGQPYSAREMAETLAVIIHSMLKQVQSSS</sequence>
<dbReference type="GO" id="GO:0005829">
    <property type="term" value="C:cytosol"/>
    <property type="evidence" value="ECO:0007669"/>
    <property type="project" value="InterPro"/>
</dbReference>
<dbReference type="CDD" id="cd00501">
    <property type="entry name" value="Peptidase_C15"/>
    <property type="match status" value="1"/>
</dbReference>
<organism evidence="6 7">
    <name type="scientific">Stegodyphus mimosarum</name>
    <name type="common">African social velvet spider</name>
    <dbReference type="NCBI Taxonomy" id="407821"/>
    <lineage>
        <taxon>Eukaryota</taxon>
        <taxon>Metazoa</taxon>
        <taxon>Ecdysozoa</taxon>
        <taxon>Arthropoda</taxon>
        <taxon>Chelicerata</taxon>
        <taxon>Arachnida</taxon>
        <taxon>Araneae</taxon>
        <taxon>Araneomorphae</taxon>
        <taxon>Entelegynae</taxon>
        <taxon>Eresoidea</taxon>
        <taxon>Eresidae</taxon>
        <taxon>Stegodyphus</taxon>
    </lineage>
</organism>